<feature type="compositionally biased region" description="Basic and acidic residues" evidence="1">
    <location>
        <begin position="68"/>
        <end position="77"/>
    </location>
</feature>
<feature type="compositionally biased region" description="Basic and acidic residues" evidence="1">
    <location>
        <begin position="41"/>
        <end position="52"/>
    </location>
</feature>
<evidence type="ECO:0000313" key="2">
    <source>
        <dbReference type="EMBL" id="CAD9340129.1"/>
    </source>
</evidence>
<accession>A0A7S1ZJ45</accession>
<reference evidence="2" key="1">
    <citation type="submission" date="2021-01" db="EMBL/GenBank/DDBJ databases">
        <authorList>
            <person name="Corre E."/>
            <person name="Pelletier E."/>
            <person name="Niang G."/>
            <person name="Scheremetjew M."/>
            <person name="Finn R."/>
            <person name="Kale V."/>
            <person name="Holt S."/>
            <person name="Cochrane G."/>
            <person name="Meng A."/>
            <person name="Brown T."/>
            <person name="Cohen L."/>
        </authorList>
    </citation>
    <scope>NUCLEOTIDE SEQUENCE</scope>
    <source>
        <strain evidence="2">Grunow 1884</strain>
    </source>
</reference>
<sequence length="126" mass="13492">MEAIAARAYGARYPTNPAPSKSPSGEEEFSTSAGSSSFGGEARREKDEDEGKRRRSGRTEPTVDAAAEETKVRRDSDGNASVVVSAIDTNRRRKGTGKRFITELTLADAGKQRSVIKEWVGRGGSG</sequence>
<dbReference type="EMBL" id="HBGO01018317">
    <property type="protein sequence ID" value="CAD9340129.1"/>
    <property type="molecule type" value="Transcribed_RNA"/>
</dbReference>
<proteinExistence type="predicted"/>
<evidence type="ECO:0000256" key="1">
    <source>
        <dbReference type="SAM" id="MobiDB-lite"/>
    </source>
</evidence>
<organism evidence="2">
    <name type="scientific">Trieres chinensis</name>
    <name type="common">Marine centric diatom</name>
    <name type="synonym">Odontella sinensis</name>
    <dbReference type="NCBI Taxonomy" id="1514140"/>
    <lineage>
        <taxon>Eukaryota</taxon>
        <taxon>Sar</taxon>
        <taxon>Stramenopiles</taxon>
        <taxon>Ochrophyta</taxon>
        <taxon>Bacillariophyta</taxon>
        <taxon>Mediophyceae</taxon>
        <taxon>Biddulphiophycidae</taxon>
        <taxon>Eupodiscales</taxon>
        <taxon>Parodontellaceae</taxon>
        <taxon>Trieres</taxon>
    </lineage>
</organism>
<feature type="compositionally biased region" description="Low complexity" evidence="1">
    <location>
        <begin position="30"/>
        <end position="40"/>
    </location>
</feature>
<name>A0A7S1ZJ45_TRICV</name>
<gene>
    <name evidence="2" type="ORF">OSIN01602_LOCUS10500</name>
</gene>
<protein>
    <submittedName>
        <fullName evidence="2">Uncharacterized protein</fullName>
    </submittedName>
</protein>
<dbReference type="AlphaFoldDB" id="A0A7S1ZJ45"/>
<feature type="region of interest" description="Disordered" evidence="1">
    <location>
        <begin position="1"/>
        <end position="80"/>
    </location>
</feature>